<dbReference type="GO" id="GO:0003714">
    <property type="term" value="F:transcription corepressor activity"/>
    <property type="evidence" value="ECO:0007669"/>
    <property type="project" value="TreeGrafter"/>
</dbReference>
<evidence type="ECO:0000313" key="4">
    <source>
        <dbReference type="Proteomes" id="UP000267606"/>
    </source>
</evidence>
<proteinExistence type="predicted"/>
<accession>A0A183HNL9</accession>
<evidence type="ECO:0000313" key="5">
    <source>
        <dbReference type="WBParaSite" id="OFLC_0000908001-mRNA-1"/>
    </source>
</evidence>
<dbReference type="WBParaSite" id="OFLC_0000908001-mRNA-1">
    <property type="protein sequence ID" value="OFLC_0000908001-mRNA-1"/>
    <property type="gene ID" value="OFLC_0000908001"/>
</dbReference>
<evidence type="ECO:0000256" key="1">
    <source>
        <dbReference type="ARBA" id="ARBA00004123"/>
    </source>
</evidence>
<dbReference type="Pfam" id="PF04931">
    <property type="entry name" value="DNA_pol_phi"/>
    <property type="match status" value="1"/>
</dbReference>
<comment type="subcellular location">
    <subcellularLocation>
        <location evidence="1">Nucleus</location>
    </subcellularLocation>
</comment>
<dbReference type="InterPro" id="IPR007015">
    <property type="entry name" value="DNA_pol_V/MYBBP1A"/>
</dbReference>
<dbReference type="PANTHER" id="PTHR13213">
    <property type="entry name" value="MYB-BINDING PROTEIN 1A FAMILY MEMBER"/>
    <property type="match status" value="1"/>
</dbReference>
<dbReference type="Proteomes" id="UP000267606">
    <property type="component" value="Unassembled WGS sequence"/>
</dbReference>
<dbReference type="AlphaFoldDB" id="A0A183HNL9"/>
<keyword evidence="2" id="KW-0539">Nucleus</keyword>
<dbReference type="STRING" id="387005.A0A183HNL9"/>
<dbReference type="GO" id="GO:0043565">
    <property type="term" value="F:sequence-specific DNA binding"/>
    <property type="evidence" value="ECO:0007669"/>
    <property type="project" value="TreeGrafter"/>
</dbReference>
<organism evidence="5">
    <name type="scientific">Onchocerca flexuosa</name>
    <dbReference type="NCBI Taxonomy" id="387005"/>
    <lineage>
        <taxon>Eukaryota</taxon>
        <taxon>Metazoa</taxon>
        <taxon>Ecdysozoa</taxon>
        <taxon>Nematoda</taxon>
        <taxon>Chromadorea</taxon>
        <taxon>Rhabditida</taxon>
        <taxon>Spirurina</taxon>
        <taxon>Spiruromorpha</taxon>
        <taxon>Filarioidea</taxon>
        <taxon>Onchocercidae</taxon>
        <taxon>Onchocerca</taxon>
    </lineage>
</organism>
<evidence type="ECO:0000313" key="3">
    <source>
        <dbReference type="EMBL" id="VDO58627.1"/>
    </source>
</evidence>
<gene>
    <name evidence="3" type="ORF">OFLC_LOCUS9081</name>
</gene>
<protein>
    <submittedName>
        <fullName evidence="5">Serine/threonine protein kinase</fullName>
    </submittedName>
</protein>
<keyword evidence="4" id="KW-1185">Reference proteome</keyword>
<sequence>LLDRFYDLADFDQNRRHSAIIAILDEVTGLASSRAAARLGYTNALIIILSSFGKDWPIEMLFKIADEKLPLNKTENPGSILGQHLFHLAISLCEVGKREMNLAEKQNALAYSATNLLAHCANKLGEKKFIKEFWPLVKKDVTQPLDSLAPEWFYFALLVMEKHYNTLKAEVSFLSANGELYISDKDYDNVINILKVIF</sequence>
<dbReference type="EMBL" id="UZAJ01010782">
    <property type="protein sequence ID" value="VDO58627.1"/>
    <property type="molecule type" value="Genomic_DNA"/>
</dbReference>
<reference evidence="3 4" key="2">
    <citation type="submission" date="2018-11" db="EMBL/GenBank/DDBJ databases">
        <authorList>
            <consortium name="Pathogen Informatics"/>
        </authorList>
    </citation>
    <scope>NUCLEOTIDE SEQUENCE [LARGE SCALE GENOMIC DNA]</scope>
</reference>
<dbReference type="PANTHER" id="PTHR13213:SF2">
    <property type="entry name" value="MYB-BINDING PROTEIN 1A"/>
    <property type="match status" value="1"/>
</dbReference>
<evidence type="ECO:0000256" key="2">
    <source>
        <dbReference type="ARBA" id="ARBA00023242"/>
    </source>
</evidence>
<name>A0A183HNL9_9BILA</name>
<reference evidence="5" key="1">
    <citation type="submission" date="2016-06" db="UniProtKB">
        <authorList>
            <consortium name="WormBaseParasite"/>
        </authorList>
    </citation>
    <scope>IDENTIFICATION</scope>
</reference>
<dbReference type="GO" id="GO:0003723">
    <property type="term" value="F:RNA binding"/>
    <property type="evidence" value="ECO:0007669"/>
    <property type="project" value="TreeGrafter"/>
</dbReference>
<dbReference type="GO" id="GO:0005730">
    <property type="term" value="C:nucleolus"/>
    <property type="evidence" value="ECO:0007669"/>
    <property type="project" value="InterPro"/>
</dbReference>